<dbReference type="GO" id="GO:0004803">
    <property type="term" value="F:transposase activity"/>
    <property type="evidence" value="ECO:0007669"/>
    <property type="project" value="InterPro"/>
</dbReference>
<evidence type="ECO:0000313" key="2">
    <source>
        <dbReference type="EMBL" id="PVA11830.1"/>
    </source>
</evidence>
<accession>A0A2T7GBM5</accession>
<dbReference type="InterPro" id="IPR036515">
    <property type="entry name" value="Transposase_17_sf"/>
</dbReference>
<dbReference type="GO" id="GO:0003677">
    <property type="term" value="F:DNA binding"/>
    <property type="evidence" value="ECO:0007669"/>
    <property type="project" value="InterPro"/>
</dbReference>
<organism evidence="2 3">
    <name type="scientific">Pelagivirga sediminicola</name>
    <dbReference type="NCBI Taxonomy" id="2170575"/>
    <lineage>
        <taxon>Bacteria</taxon>
        <taxon>Pseudomonadati</taxon>
        <taxon>Pseudomonadota</taxon>
        <taxon>Alphaproteobacteria</taxon>
        <taxon>Rhodobacterales</taxon>
        <taxon>Paracoccaceae</taxon>
        <taxon>Pelagivirga</taxon>
    </lineage>
</organism>
<dbReference type="Proteomes" id="UP000244446">
    <property type="component" value="Unassembled WGS sequence"/>
</dbReference>
<reference evidence="2 3" key="1">
    <citation type="submission" date="2018-04" db="EMBL/GenBank/DDBJ databases">
        <title>Pelagivirga bohaiensis gen. nov., sp. nov., a bacterium isolated from the Bohai Sea.</title>
        <authorList>
            <person name="Ji X."/>
        </authorList>
    </citation>
    <scope>NUCLEOTIDE SEQUENCE [LARGE SCALE GENOMIC DNA]</scope>
    <source>
        <strain evidence="2 3">BH-SD19</strain>
    </source>
</reference>
<dbReference type="GO" id="GO:0006313">
    <property type="term" value="P:DNA transposition"/>
    <property type="evidence" value="ECO:0007669"/>
    <property type="project" value="InterPro"/>
</dbReference>
<protein>
    <submittedName>
        <fullName evidence="2">Uncharacterized protein</fullName>
    </submittedName>
</protein>
<sequence>MPDRIDAIWTSADGAALRERQRSLEAAFTAELKVLEALDPRCKTKLRARHIRGKADLQRHVDTCHFAPVRHGWTREPEDWPHSTIHHMAPSDMILT</sequence>
<comment type="caution">
    <text evidence="2">The sequence shown here is derived from an EMBL/GenBank/DDBJ whole genome shotgun (WGS) entry which is preliminary data.</text>
</comment>
<keyword evidence="3" id="KW-1185">Reference proteome</keyword>
<name>A0A2T7GBM5_9RHOB</name>
<evidence type="ECO:0000313" key="3">
    <source>
        <dbReference type="Proteomes" id="UP000244446"/>
    </source>
</evidence>
<dbReference type="AlphaFoldDB" id="A0A2T7GBM5"/>
<dbReference type="EMBL" id="QCYH01000001">
    <property type="protein sequence ID" value="PVA11830.1"/>
    <property type="molecule type" value="Genomic_DNA"/>
</dbReference>
<feature type="region of interest" description="Disordered" evidence="1">
    <location>
        <begin position="77"/>
        <end position="96"/>
    </location>
</feature>
<gene>
    <name evidence="2" type="ORF">DC366_02480</name>
</gene>
<evidence type="ECO:0000256" key="1">
    <source>
        <dbReference type="SAM" id="MobiDB-lite"/>
    </source>
</evidence>
<proteinExistence type="predicted"/>
<dbReference type="Gene3D" id="3.30.70.1290">
    <property type="entry name" value="Transposase IS200-like"/>
    <property type="match status" value="1"/>
</dbReference>